<dbReference type="Gene3D" id="3.30.300.30">
    <property type="match status" value="1"/>
</dbReference>
<evidence type="ECO:0000259" key="8">
    <source>
        <dbReference type="Pfam" id="PF13193"/>
    </source>
</evidence>
<dbReference type="PANTHER" id="PTHR24095">
    <property type="entry name" value="ACETYL-COENZYME A SYNTHETASE"/>
    <property type="match status" value="1"/>
</dbReference>
<dbReference type="EC" id="6.2.1.1" evidence="2 6"/>
<dbReference type="GO" id="GO:0043427">
    <property type="term" value="P:carbon fixation by 3-hydroxypropionate cycle"/>
    <property type="evidence" value="ECO:0007669"/>
    <property type="project" value="UniProtKB-ARBA"/>
</dbReference>
<keyword evidence="3 10" id="KW-0436">Ligase</keyword>
<dbReference type="CDD" id="cd05966">
    <property type="entry name" value="ACS"/>
    <property type="match status" value="1"/>
</dbReference>
<dbReference type="Pfam" id="PF16177">
    <property type="entry name" value="ACAS_N"/>
    <property type="match status" value="1"/>
</dbReference>
<dbReference type="GO" id="GO:0003987">
    <property type="term" value="F:acetate-CoA ligase activity"/>
    <property type="evidence" value="ECO:0007669"/>
    <property type="project" value="UniProtKB-UniRule"/>
</dbReference>
<comment type="similarity">
    <text evidence="1">Belongs to the ATP-dependent AMP-binding enzyme family.</text>
</comment>
<sequence>MRGQLDALLREERVFNPDPELVENSNIRAWMDDRGIEDYDELLEKARSEPEWFWDEMASELEWFRPYTRVLEWEPPHARWFTGGKFNITYNALDRHVMGPERNRVAYIWEGEDGSIRKLTYYDIYREVNRLANALKDMGVSRGDRVSIYLPMIPELPMAMLACARIGAVHSVVFSGFWAKAFRERAADAEAKVAITADAFYRRGKVIKLKETLDMVADEIPSLERVIVVDRMGEDVSMVKERDIYWNEAIDGMEDEYPCEELDPEDPLFILYTSGTTGKPKGVVHTHGGYAVGVSSTYRFVFDVKEQDIWWCLADIGWITGHSYIVYAPLIEGATSVIYEGAPDHPDPGRIWSMVERYGVSILYTAPTTVRLFMKYGDKWPEKYDLSTLRILGSVGEPINPEAWMWYYRTVGGGRCPIMDTWWQTETGMHIITPLPVTPMKPGSAGRPFPTIIADVVDDEGRSLRGSGGHLVIKSPWPAMFRTLFREPERYVEAYWSTFLGIYLSGDVARIDEDGYFWIQGREDDVLNVAGHRISTAEVESALVSHPDVVEAAVVGKPDILKGEEIAAFVTLRDTVEPTPRLKGVLREHVRKEIGPIASPAYIEFVEDLPKTRSGKIMRRVIKALVRGEDVGDVSTLSNPESVSILEDRVRTF</sequence>
<comment type="caution">
    <text evidence="10">The sequence shown here is derived from an EMBL/GenBank/DDBJ whole genome shotgun (WGS) entry which is preliminary data.</text>
</comment>
<dbReference type="InterPro" id="IPR011904">
    <property type="entry name" value="Ac_CoA_lig"/>
</dbReference>
<dbReference type="GO" id="GO:0005524">
    <property type="term" value="F:ATP binding"/>
    <property type="evidence" value="ECO:0007669"/>
    <property type="project" value="UniProtKB-KW"/>
</dbReference>
<dbReference type="InterPro" id="IPR032387">
    <property type="entry name" value="ACAS_N"/>
</dbReference>
<dbReference type="InterPro" id="IPR042099">
    <property type="entry name" value="ANL_N_sf"/>
</dbReference>
<evidence type="ECO:0000256" key="4">
    <source>
        <dbReference type="ARBA" id="ARBA00022741"/>
    </source>
</evidence>
<accession>A0A842YNX7</accession>
<dbReference type="EMBL" id="QKOF01000005">
    <property type="protein sequence ID" value="MBE2899834.1"/>
    <property type="molecule type" value="Genomic_DNA"/>
</dbReference>
<evidence type="ECO:0000256" key="2">
    <source>
        <dbReference type="ARBA" id="ARBA00013275"/>
    </source>
</evidence>
<dbReference type="PROSITE" id="PS00455">
    <property type="entry name" value="AMP_BINDING"/>
    <property type="match status" value="1"/>
</dbReference>
<gene>
    <name evidence="10" type="primary">acs</name>
    <name evidence="10" type="ORF">DNK57_03215</name>
</gene>
<evidence type="ECO:0000259" key="9">
    <source>
        <dbReference type="Pfam" id="PF16177"/>
    </source>
</evidence>
<dbReference type="InterPro" id="IPR000873">
    <property type="entry name" value="AMP-dep_synth/lig_dom"/>
</dbReference>
<dbReference type="InterPro" id="IPR045851">
    <property type="entry name" value="AMP-bd_C_sf"/>
</dbReference>
<dbReference type="Pfam" id="PF00501">
    <property type="entry name" value="AMP-binding"/>
    <property type="match status" value="1"/>
</dbReference>
<evidence type="ECO:0000256" key="5">
    <source>
        <dbReference type="ARBA" id="ARBA00022840"/>
    </source>
</evidence>
<name>A0A842YNX7_METTF</name>
<feature type="domain" description="AMP-binding enzyme C-terminal" evidence="8">
    <location>
        <begin position="538"/>
        <end position="616"/>
    </location>
</feature>
<dbReference type="OrthoDB" id="371752at2157"/>
<proteinExistence type="inferred from homology"/>
<dbReference type="RefSeq" id="WP_192961607.1">
    <property type="nucleotide sequence ID" value="NZ_QKOF01000005.1"/>
</dbReference>
<dbReference type="AlphaFoldDB" id="A0A842YNX7"/>
<keyword evidence="4" id="KW-0547">Nucleotide-binding</keyword>
<dbReference type="GO" id="GO:0016208">
    <property type="term" value="F:AMP binding"/>
    <property type="evidence" value="ECO:0007669"/>
    <property type="project" value="InterPro"/>
</dbReference>
<evidence type="ECO:0000313" key="11">
    <source>
        <dbReference type="Proteomes" id="UP000646659"/>
    </source>
</evidence>
<feature type="domain" description="AMP-dependent synthetase/ligase" evidence="7">
    <location>
        <begin position="101"/>
        <end position="478"/>
    </location>
</feature>
<feature type="domain" description="Acetyl-coenzyme A synthetase N-terminal" evidence="9">
    <location>
        <begin position="39"/>
        <end position="92"/>
    </location>
</feature>
<dbReference type="InterPro" id="IPR020845">
    <property type="entry name" value="AMP-binding_CS"/>
</dbReference>
<dbReference type="PANTHER" id="PTHR24095:SF14">
    <property type="entry name" value="ACETYL-COENZYME A SYNTHETASE 1"/>
    <property type="match status" value="1"/>
</dbReference>
<dbReference type="GO" id="GO:0043955">
    <property type="term" value="F:3-hydroxypropionyl-CoA synthetase activity"/>
    <property type="evidence" value="ECO:0007669"/>
    <property type="project" value="UniProtKB-ARBA"/>
</dbReference>
<dbReference type="FunFam" id="3.40.50.12780:FF:000001">
    <property type="entry name" value="Acetyl-coenzyme A synthetase"/>
    <property type="match status" value="1"/>
</dbReference>
<evidence type="ECO:0000313" key="10">
    <source>
        <dbReference type="EMBL" id="MBE2899834.1"/>
    </source>
</evidence>
<dbReference type="Proteomes" id="UP000646659">
    <property type="component" value="Unassembled WGS sequence"/>
</dbReference>
<keyword evidence="5" id="KW-0067">ATP-binding</keyword>
<dbReference type="SUPFAM" id="SSF56801">
    <property type="entry name" value="Acetyl-CoA synthetase-like"/>
    <property type="match status" value="1"/>
</dbReference>
<dbReference type="GO" id="GO:0019427">
    <property type="term" value="P:acetyl-CoA biosynthetic process from acetate"/>
    <property type="evidence" value="ECO:0007669"/>
    <property type="project" value="UniProtKB-UniRule"/>
</dbReference>
<protein>
    <recommendedName>
        <fullName evidence="2 6">Acetate--CoA ligase</fullName>
        <ecNumber evidence="2 6">6.2.1.1</ecNumber>
    </recommendedName>
</protein>
<dbReference type="Gene3D" id="3.40.50.12780">
    <property type="entry name" value="N-terminal domain of ligase-like"/>
    <property type="match status" value="1"/>
</dbReference>
<evidence type="ECO:0000256" key="6">
    <source>
        <dbReference type="NCBIfam" id="TIGR02188"/>
    </source>
</evidence>
<evidence type="ECO:0000256" key="1">
    <source>
        <dbReference type="ARBA" id="ARBA00006432"/>
    </source>
</evidence>
<organism evidence="10 11">
    <name type="scientific">Methanothermobacter thermautotrophicus</name>
    <name type="common">Methanobacterium thermoformicicum</name>
    <dbReference type="NCBI Taxonomy" id="145262"/>
    <lineage>
        <taxon>Archaea</taxon>
        <taxon>Methanobacteriati</taxon>
        <taxon>Methanobacteriota</taxon>
        <taxon>Methanomada group</taxon>
        <taxon>Methanobacteria</taxon>
        <taxon>Methanobacteriales</taxon>
        <taxon>Methanobacteriaceae</taxon>
        <taxon>Methanothermobacter</taxon>
    </lineage>
</organism>
<reference evidence="10" key="1">
    <citation type="submission" date="2018-06" db="EMBL/GenBank/DDBJ databases">
        <title>Draft genome sequence of Methanothermobacter thermautotrophicus Strain WHS, a thermophilic, hydrogenotrophic methanogen isolated from Washburn Hot Springs in Yellowstone National Park, USA.</title>
        <authorList>
            <person name="Mckay L.J."/>
            <person name="Klingelsmith K."/>
            <person name="Inskeep W.P."/>
            <person name="Fields M.W."/>
        </authorList>
    </citation>
    <scope>NUCLEOTIDE SEQUENCE</scope>
    <source>
        <strain evidence="10">WHS</strain>
    </source>
</reference>
<evidence type="ECO:0000259" key="7">
    <source>
        <dbReference type="Pfam" id="PF00501"/>
    </source>
</evidence>
<dbReference type="NCBIfam" id="NF001208">
    <property type="entry name" value="PRK00174.1"/>
    <property type="match status" value="1"/>
</dbReference>
<dbReference type="Pfam" id="PF13193">
    <property type="entry name" value="AMP-binding_C"/>
    <property type="match status" value="1"/>
</dbReference>
<evidence type="ECO:0000256" key="3">
    <source>
        <dbReference type="ARBA" id="ARBA00022598"/>
    </source>
</evidence>
<dbReference type="InterPro" id="IPR025110">
    <property type="entry name" value="AMP-bd_C"/>
</dbReference>
<dbReference type="NCBIfam" id="TIGR02188">
    <property type="entry name" value="Ac_CoA_lig_AcsA"/>
    <property type="match status" value="1"/>
</dbReference>